<accession>A0A8S4RUF9</accession>
<evidence type="ECO:0000313" key="2">
    <source>
        <dbReference type="Proteomes" id="UP000838756"/>
    </source>
</evidence>
<keyword evidence="2" id="KW-1185">Reference proteome</keyword>
<gene>
    <name evidence="1" type="primary">jg9688</name>
    <name evidence="1" type="ORF">PAEG_LOCUS17435</name>
</gene>
<protein>
    <submittedName>
        <fullName evidence="1">Jg9688 protein</fullName>
    </submittedName>
</protein>
<name>A0A8S4RUF9_9NEOP</name>
<comment type="caution">
    <text evidence="1">The sequence shown here is derived from an EMBL/GenBank/DDBJ whole genome shotgun (WGS) entry which is preliminary data.</text>
</comment>
<evidence type="ECO:0000313" key="1">
    <source>
        <dbReference type="EMBL" id="CAH2240952.1"/>
    </source>
</evidence>
<dbReference type="EMBL" id="CAKXAJ010025557">
    <property type="protein sequence ID" value="CAH2240952.1"/>
    <property type="molecule type" value="Genomic_DNA"/>
</dbReference>
<proteinExistence type="predicted"/>
<dbReference type="Proteomes" id="UP000838756">
    <property type="component" value="Unassembled WGS sequence"/>
</dbReference>
<dbReference type="AlphaFoldDB" id="A0A8S4RUF9"/>
<reference evidence="1" key="1">
    <citation type="submission" date="2022-03" db="EMBL/GenBank/DDBJ databases">
        <authorList>
            <person name="Lindestad O."/>
        </authorList>
    </citation>
    <scope>NUCLEOTIDE SEQUENCE</scope>
</reference>
<organism evidence="1 2">
    <name type="scientific">Pararge aegeria aegeria</name>
    <dbReference type="NCBI Taxonomy" id="348720"/>
    <lineage>
        <taxon>Eukaryota</taxon>
        <taxon>Metazoa</taxon>
        <taxon>Ecdysozoa</taxon>
        <taxon>Arthropoda</taxon>
        <taxon>Hexapoda</taxon>
        <taxon>Insecta</taxon>
        <taxon>Pterygota</taxon>
        <taxon>Neoptera</taxon>
        <taxon>Endopterygota</taxon>
        <taxon>Lepidoptera</taxon>
        <taxon>Glossata</taxon>
        <taxon>Ditrysia</taxon>
        <taxon>Papilionoidea</taxon>
        <taxon>Nymphalidae</taxon>
        <taxon>Satyrinae</taxon>
        <taxon>Satyrini</taxon>
        <taxon>Parargina</taxon>
        <taxon>Pararge</taxon>
    </lineage>
</organism>
<sequence length="91" mass="9633">MSEAASRLRCEHVESRESIAGRTISLRATSQRGKALDNKTTQKIILVHEPLSAAAGGNAVSGRYAGASWYTGAGPPPAAQRLQIPTNPYTL</sequence>